<sequence length="417" mass="48003">MSFFRVNLFWVNLLIHGIGPFTHLRGNYLALHSDLYLTCGQSKYELWKRTEMPDELTRSSMEASDSEKVIRHLNQELKEAHDQANAGKQKCVELQGLLEEEKRASKHQTEESAKQMKILQTKLQKLQDEMENLRDQKDSTILSMRQDAHAGQEEMQVLRRSMEKASAEREHEVSALKGNLATLTTELEKWQLTANKYEREIDSLQANHQQQNQQRDKVAKQQASELEKLKRDCESLQRECTSLRSEREQLAAQQQKEKSSLQSECTSLRSEKEQLLKKLQQLEKELDSCKKQSAGLSSTAEALEKTRADLEKCLSAAQEEHQKNSSQLHSLLEQSKTRTKELQKEYEETQAELSGLKERCEQAEQEKESLGLELQHCQASLKSLQEKSNQLSLLPPILAVVIGLVLALLYWCFGPLW</sequence>
<dbReference type="RefSeq" id="XP_053542362.1">
    <property type="nucleotide sequence ID" value="XM_053686387.1"/>
</dbReference>
<dbReference type="GO" id="GO:0001675">
    <property type="term" value="P:acrosome assembly"/>
    <property type="evidence" value="ECO:0007669"/>
    <property type="project" value="TreeGrafter"/>
</dbReference>
<dbReference type="OrthoDB" id="8962452at2759"/>
<evidence type="ECO:0000256" key="1">
    <source>
        <dbReference type="SAM" id="Coils"/>
    </source>
</evidence>
<dbReference type="STRING" id="7998.ENSIPUP00000020831"/>
<keyword evidence="3" id="KW-0732">Signal</keyword>
<feature type="signal peptide" evidence="3">
    <location>
        <begin position="1"/>
        <end position="20"/>
    </location>
</feature>
<reference evidence="4" key="1">
    <citation type="journal article" date="2016" name="Nat. Commun.">
        <title>The channel catfish genome sequence provides insights into the evolution of scale formation in teleosts.</title>
        <authorList>
            <person name="Liu Z."/>
            <person name="Liu S."/>
            <person name="Yao J."/>
            <person name="Bao L."/>
            <person name="Zhang J."/>
            <person name="Li Y."/>
            <person name="Jiang C."/>
            <person name="Sun L."/>
            <person name="Wang R."/>
            <person name="Zhang Y."/>
            <person name="Zhou T."/>
            <person name="Zeng Q."/>
            <person name="Fu Q."/>
            <person name="Gao S."/>
            <person name="Li N."/>
            <person name="Koren S."/>
            <person name="Jiang Y."/>
            <person name="Zimin A."/>
            <person name="Xu P."/>
            <person name="Phillippy A.M."/>
            <person name="Geng X."/>
            <person name="Song L."/>
            <person name="Sun F."/>
            <person name="Li C."/>
            <person name="Wang X."/>
            <person name="Chen A."/>
            <person name="Jin Y."/>
            <person name="Yuan Z."/>
            <person name="Yang Y."/>
            <person name="Tan S."/>
            <person name="Peatman E."/>
            <person name="Lu J."/>
            <person name="Qin Z."/>
            <person name="Dunham R."/>
            <person name="Li Z."/>
            <person name="Sonstegard T."/>
            <person name="Feng J."/>
            <person name="Danzmann R.G."/>
            <person name="Schroeder S."/>
            <person name="Scheffler B."/>
            <person name="Duke M.V."/>
            <person name="Ballard L."/>
            <person name="Kucuktas H."/>
            <person name="Kaltenboeck L."/>
            <person name="Liu H."/>
            <person name="Armbruster J."/>
            <person name="Xie Y."/>
            <person name="Kirby M.L."/>
            <person name="Tian Y."/>
            <person name="Flanagan M.E."/>
            <person name="Mu W."/>
            <person name="Waldbieser G.C."/>
        </authorList>
    </citation>
    <scope>NUCLEOTIDE SEQUENCE [LARGE SCALE GENOMIC DNA]</scope>
    <source>
        <strain evidence="4">SDA103</strain>
    </source>
</reference>
<evidence type="ECO:0000313" key="6">
    <source>
        <dbReference type="RefSeq" id="XP_053542362.1"/>
    </source>
</evidence>
<name>A0A2D0SLD9_ICTPU</name>
<dbReference type="InterPro" id="IPR051176">
    <property type="entry name" value="Cent_Immune-Sig_Mod"/>
</dbReference>
<dbReference type="Proteomes" id="UP000221080">
    <property type="component" value="Chromosome 15"/>
</dbReference>
<keyword evidence="2" id="KW-0472">Membrane</keyword>
<reference evidence="5 6" key="2">
    <citation type="submission" date="2025-04" db="UniProtKB">
        <authorList>
            <consortium name="RefSeq"/>
        </authorList>
    </citation>
    <scope>IDENTIFICATION</scope>
    <source>
        <tissue evidence="5 6">Blood</tissue>
    </source>
</reference>
<evidence type="ECO:0000313" key="5">
    <source>
        <dbReference type="RefSeq" id="XP_017343523.1"/>
    </source>
</evidence>
<evidence type="ECO:0000256" key="2">
    <source>
        <dbReference type="SAM" id="Phobius"/>
    </source>
</evidence>
<feature type="coiled-coil region" evidence="1">
    <location>
        <begin position="63"/>
        <end position="387"/>
    </location>
</feature>
<dbReference type="RefSeq" id="XP_017343523.1">
    <property type="nucleotide sequence ID" value="XM_017488034.2"/>
</dbReference>
<dbReference type="Gene3D" id="1.10.287.1490">
    <property type="match status" value="1"/>
</dbReference>
<gene>
    <name evidence="5 6" type="primary">slmapb</name>
</gene>
<dbReference type="CTD" id="393146"/>
<dbReference type="AlphaFoldDB" id="A0A2D0SLD9"/>
<evidence type="ECO:0000313" key="4">
    <source>
        <dbReference type="Proteomes" id="UP000221080"/>
    </source>
</evidence>
<dbReference type="GO" id="GO:0007338">
    <property type="term" value="P:single fertilization"/>
    <property type="evidence" value="ECO:0007669"/>
    <property type="project" value="TreeGrafter"/>
</dbReference>
<dbReference type="GeneID" id="108276397"/>
<keyword evidence="2" id="KW-1133">Transmembrane helix</keyword>
<keyword evidence="2" id="KW-0812">Transmembrane</keyword>
<organism evidence="4 5">
    <name type="scientific">Ictalurus punctatus</name>
    <name type="common">Channel catfish</name>
    <name type="synonym">Silurus punctatus</name>
    <dbReference type="NCBI Taxonomy" id="7998"/>
    <lineage>
        <taxon>Eukaryota</taxon>
        <taxon>Metazoa</taxon>
        <taxon>Chordata</taxon>
        <taxon>Craniata</taxon>
        <taxon>Vertebrata</taxon>
        <taxon>Euteleostomi</taxon>
        <taxon>Actinopterygii</taxon>
        <taxon>Neopterygii</taxon>
        <taxon>Teleostei</taxon>
        <taxon>Ostariophysi</taxon>
        <taxon>Siluriformes</taxon>
        <taxon>Ictaluridae</taxon>
        <taxon>Ictalurus</taxon>
    </lineage>
</organism>
<dbReference type="PANTHER" id="PTHR15715">
    <property type="entry name" value="CENTROSOMAL PROTEIN OF 170 KDA"/>
    <property type="match status" value="1"/>
</dbReference>
<protein>
    <submittedName>
        <fullName evidence="5 6">Sarcolemma associated protein b isoform X1</fullName>
    </submittedName>
</protein>
<dbReference type="KEGG" id="ipu:108276397"/>
<feature type="chain" id="PRO_5013510463" evidence="3">
    <location>
        <begin position="21"/>
        <end position="417"/>
    </location>
</feature>
<proteinExistence type="predicted"/>
<evidence type="ECO:0000256" key="3">
    <source>
        <dbReference type="SAM" id="SignalP"/>
    </source>
</evidence>
<keyword evidence="1" id="KW-0175">Coiled coil</keyword>
<accession>A0A2D0SLD9</accession>
<dbReference type="GO" id="GO:0002080">
    <property type="term" value="C:acrosomal membrane"/>
    <property type="evidence" value="ECO:0007669"/>
    <property type="project" value="TreeGrafter"/>
</dbReference>
<keyword evidence="4" id="KW-1185">Reference proteome</keyword>
<dbReference type="PANTHER" id="PTHR15715:SF26">
    <property type="entry name" value="COILED-COIL DOMAIN-CONTAINING PROTEIN 136"/>
    <property type="match status" value="1"/>
</dbReference>
<feature type="transmembrane region" description="Helical" evidence="2">
    <location>
        <begin position="393"/>
        <end position="413"/>
    </location>
</feature>